<dbReference type="AlphaFoldDB" id="A0A561SML2"/>
<dbReference type="OrthoDB" id="3343588at2"/>
<name>A0A561SML2_9PSEU</name>
<dbReference type="Gene3D" id="3.10.450.50">
    <property type="match status" value="1"/>
</dbReference>
<organism evidence="2 3">
    <name type="scientific">Pseudonocardia hierapolitana</name>
    <dbReference type="NCBI Taxonomy" id="1128676"/>
    <lineage>
        <taxon>Bacteria</taxon>
        <taxon>Bacillati</taxon>
        <taxon>Actinomycetota</taxon>
        <taxon>Actinomycetes</taxon>
        <taxon>Pseudonocardiales</taxon>
        <taxon>Pseudonocardiaceae</taxon>
        <taxon>Pseudonocardia</taxon>
    </lineage>
</organism>
<reference evidence="2 3" key="1">
    <citation type="submission" date="2019-06" db="EMBL/GenBank/DDBJ databases">
        <title>Sequencing the genomes of 1000 actinobacteria strains.</title>
        <authorList>
            <person name="Klenk H.-P."/>
        </authorList>
    </citation>
    <scope>NUCLEOTIDE SEQUENCE [LARGE SCALE GENOMIC DNA]</scope>
    <source>
        <strain evidence="2 3">DSM 45671</strain>
    </source>
</reference>
<evidence type="ECO:0000313" key="2">
    <source>
        <dbReference type="EMBL" id="TWF76104.1"/>
    </source>
</evidence>
<evidence type="ECO:0000256" key="1">
    <source>
        <dbReference type="SAM" id="MobiDB-lite"/>
    </source>
</evidence>
<dbReference type="InterPro" id="IPR004027">
    <property type="entry name" value="SEC_C_motif"/>
</dbReference>
<gene>
    <name evidence="2" type="ORF">FHX44_111992</name>
</gene>
<sequence length="621" mass="66172">MARSRQRLLVGRGAPEPPAESTEEARFEAVWTAYREVVREQVVVGHEELMRLLSARVGLDLSDPGTERLVDEAEEDVLDDPTGPVTMLVPDVLVHAPALTDGIVLTHRLSAAELADEHLDLDTDLAGFLRCPDPHVDGGPLHVDEPDGDEPARWGGPPDWLAGLTAGALLAVRATQGGAVTISALDDEPAAPAELVAALRAVYEAELEEPGLPVRAETLVLGLLHGDRAAFAEPRPPLTELAAAAGLLRRGDEFAHDESVWTEAEAVDQAFRLVSRVETEEQGEAAVRAFALLADAHDPAALREALGLMQDPDVVESVVEELLREPDDDGERVRAAVALAGRLVTVAGRSPREAVARWVAAVAAERDGRVQDAESHLRAAAVAAPGWPLVEDRLAWYESDRGDAAAAAARWTAIEVPADDPDLAAVRPFAAPAGPEPGRNDPCWCGSGRKYKQCHLGRPAHAELPARAGWLYRKAVMFLERRGGAATADLAWWADTLDVDWDAPEVVDAALDEGGWGERFLAERGPLLPADEAELAASWATVVPGLYEVERVHFGEGVTLRDLRGDGRADVRPTTGVSPGMGELVFARALPDGSGSGHLLVGAVAVPRGAERELLAQLGDL</sequence>
<keyword evidence="3" id="KW-1185">Reference proteome</keyword>
<protein>
    <submittedName>
        <fullName evidence="2">SEC-C motif-containing protein</fullName>
    </submittedName>
</protein>
<accession>A0A561SML2</accession>
<dbReference type="EMBL" id="VIWU01000001">
    <property type="protein sequence ID" value="TWF76104.1"/>
    <property type="molecule type" value="Genomic_DNA"/>
</dbReference>
<comment type="caution">
    <text evidence="2">The sequence shown here is derived from an EMBL/GenBank/DDBJ whole genome shotgun (WGS) entry which is preliminary data.</text>
</comment>
<dbReference type="RefSeq" id="WP_147255198.1">
    <property type="nucleotide sequence ID" value="NZ_VIWU01000001.1"/>
</dbReference>
<dbReference type="SUPFAM" id="SSF103642">
    <property type="entry name" value="Sec-C motif"/>
    <property type="match status" value="1"/>
</dbReference>
<feature type="region of interest" description="Disordered" evidence="1">
    <location>
        <begin position="1"/>
        <end position="21"/>
    </location>
</feature>
<evidence type="ECO:0000313" key="3">
    <source>
        <dbReference type="Proteomes" id="UP000321261"/>
    </source>
</evidence>
<proteinExistence type="predicted"/>
<dbReference type="Proteomes" id="UP000321261">
    <property type="component" value="Unassembled WGS sequence"/>
</dbReference>
<dbReference type="Pfam" id="PF02810">
    <property type="entry name" value="SEC-C"/>
    <property type="match status" value="1"/>
</dbReference>